<dbReference type="InterPro" id="IPR013783">
    <property type="entry name" value="Ig-like_fold"/>
</dbReference>
<feature type="compositionally biased region" description="Basic and acidic residues" evidence="1">
    <location>
        <begin position="265"/>
        <end position="276"/>
    </location>
</feature>
<dbReference type="Gene3D" id="2.60.40.2470">
    <property type="entry name" value="SoxY domain"/>
    <property type="match status" value="1"/>
</dbReference>
<evidence type="ECO:0000259" key="3">
    <source>
        <dbReference type="Pfam" id="PF13501"/>
    </source>
</evidence>
<dbReference type="PROSITE" id="PS51318">
    <property type="entry name" value="TAT"/>
    <property type="match status" value="1"/>
</dbReference>
<dbReference type="InterPro" id="IPR038162">
    <property type="entry name" value="SoxY_sf"/>
</dbReference>
<dbReference type="EMBL" id="JALJXV010000005">
    <property type="protein sequence ID" value="MCP1675278.1"/>
    <property type="molecule type" value="Genomic_DNA"/>
</dbReference>
<dbReference type="SUPFAM" id="SSF81296">
    <property type="entry name" value="E set domains"/>
    <property type="match status" value="1"/>
</dbReference>
<keyword evidence="5" id="KW-1185">Reference proteome</keyword>
<evidence type="ECO:0000256" key="1">
    <source>
        <dbReference type="SAM" id="MobiDB-lite"/>
    </source>
</evidence>
<dbReference type="Pfam" id="PF13501">
    <property type="entry name" value="SoxY"/>
    <property type="match status" value="1"/>
</dbReference>
<feature type="domain" description="Ig-like SoxY" evidence="3">
    <location>
        <begin position="52"/>
        <end position="159"/>
    </location>
</feature>
<dbReference type="InterPro" id="IPR006311">
    <property type="entry name" value="TAT_signal"/>
</dbReference>
<dbReference type="InterPro" id="IPR014756">
    <property type="entry name" value="Ig_E-set"/>
</dbReference>
<sequence length="276" mass="30112">MRETNSLSLAVSRRKILSLAGMGLAGLALAAWSPMSLAQSAPWTRHDAITNLLDGREPETSGVTLELPSVSEDGSSIPLTVSVDSPMSDDDYVESVYLFAPDNPNPQIAAFHFTPQSGRARVSTRIRLNESQRVFAVAKLSNGDMRIAHQEARVTVSGCLMDDSTYDSSGLMQARVRVPGSVRSGEAAEVLTMINHPMETGFREGSDGETLPRHIVQSFVMEMDGETVFRVELHPSLSANPYLRFHVKPRSSGTVTMTWEDDQGETTREEASINVS</sequence>
<evidence type="ECO:0000259" key="2">
    <source>
        <dbReference type="Pfam" id="PF08770"/>
    </source>
</evidence>
<protein>
    <submittedName>
        <fullName evidence="4">Sulfur-oxidizing protein SoxY</fullName>
    </submittedName>
</protein>
<feature type="region of interest" description="Disordered" evidence="1">
    <location>
        <begin position="256"/>
        <end position="276"/>
    </location>
</feature>
<evidence type="ECO:0000313" key="4">
    <source>
        <dbReference type="EMBL" id="MCP1675278.1"/>
    </source>
</evidence>
<dbReference type="AlphaFoldDB" id="A0AAE3G521"/>
<accession>A0AAE3G521</accession>
<dbReference type="InterPro" id="IPR030995">
    <property type="entry name" value="SoxZ"/>
</dbReference>
<feature type="domain" description="Sulphur oxidation protein SoxZ" evidence="2">
    <location>
        <begin position="177"/>
        <end position="271"/>
    </location>
</feature>
<name>A0AAE3G521_9GAMM</name>
<gene>
    <name evidence="4" type="ORF">J2T57_002426</name>
</gene>
<dbReference type="Pfam" id="PF08770">
    <property type="entry name" value="SoxZ"/>
    <property type="match status" value="1"/>
</dbReference>
<dbReference type="Proteomes" id="UP001205843">
    <property type="component" value="Unassembled WGS sequence"/>
</dbReference>
<dbReference type="RefSeq" id="WP_253478485.1">
    <property type="nucleotide sequence ID" value="NZ_JALJXV010000005.1"/>
</dbReference>
<comment type="caution">
    <text evidence="4">The sequence shown here is derived from an EMBL/GenBank/DDBJ whole genome shotgun (WGS) entry which is preliminary data.</text>
</comment>
<dbReference type="InterPro" id="IPR032711">
    <property type="entry name" value="SoxY"/>
</dbReference>
<dbReference type="Gene3D" id="2.60.40.10">
    <property type="entry name" value="Immunoglobulins"/>
    <property type="match status" value="1"/>
</dbReference>
<reference evidence="4" key="1">
    <citation type="submission" date="2022-03" db="EMBL/GenBank/DDBJ databases">
        <title>Genomic Encyclopedia of Type Strains, Phase III (KMG-III): the genomes of soil and plant-associated and newly described type strains.</title>
        <authorList>
            <person name="Whitman W."/>
        </authorList>
    </citation>
    <scope>NUCLEOTIDE SEQUENCE</scope>
    <source>
        <strain evidence="4">ANL 6-2</strain>
    </source>
</reference>
<evidence type="ECO:0000313" key="5">
    <source>
        <dbReference type="Proteomes" id="UP001205843"/>
    </source>
</evidence>
<dbReference type="NCBIfam" id="TIGR04490">
    <property type="entry name" value="SoxZ_true"/>
    <property type="match status" value="1"/>
</dbReference>
<organism evidence="4 5">
    <name type="scientific">Natronocella acetinitrilica</name>
    <dbReference type="NCBI Taxonomy" id="414046"/>
    <lineage>
        <taxon>Bacteria</taxon>
        <taxon>Pseudomonadati</taxon>
        <taxon>Pseudomonadota</taxon>
        <taxon>Gammaproteobacteria</taxon>
        <taxon>Chromatiales</taxon>
        <taxon>Ectothiorhodospiraceae</taxon>
        <taxon>Natronocella</taxon>
    </lineage>
</organism>
<proteinExistence type="predicted"/>
<dbReference type="InterPro" id="IPR014880">
    <property type="entry name" value="SoxZ_dom"/>
</dbReference>